<gene>
    <name evidence="8" type="primary">LOC109908043</name>
</gene>
<keyword evidence="4" id="KW-0677">Repeat</keyword>
<dbReference type="SMART" id="SM00209">
    <property type="entry name" value="TSP1"/>
    <property type="match status" value="6"/>
</dbReference>
<evidence type="ECO:0000313" key="9">
    <source>
        <dbReference type="Proteomes" id="UP000694557"/>
    </source>
</evidence>
<evidence type="ECO:0000256" key="7">
    <source>
        <dbReference type="SAM" id="SignalP"/>
    </source>
</evidence>
<dbReference type="FunFam" id="2.20.100.10:FF:000001">
    <property type="entry name" value="semaphorin-5A isoform X1"/>
    <property type="match status" value="2"/>
</dbReference>
<feature type="signal peptide" evidence="7">
    <location>
        <begin position="1"/>
        <end position="20"/>
    </location>
</feature>
<dbReference type="InterPro" id="IPR052065">
    <property type="entry name" value="Compl_asym_regulator"/>
</dbReference>
<keyword evidence="2" id="KW-0964">Secreted</keyword>
<dbReference type="Proteomes" id="UP000694557">
    <property type="component" value="Unassembled WGS sequence"/>
</dbReference>
<name>A0A8C7H8T6_ONCKI</name>
<organism evidence="8 9">
    <name type="scientific">Oncorhynchus kisutch</name>
    <name type="common">Coho salmon</name>
    <name type="synonym">Salmo kisutch</name>
    <dbReference type="NCBI Taxonomy" id="8019"/>
    <lineage>
        <taxon>Eukaryota</taxon>
        <taxon>Metazoa</taxon>
        <taxon>Chordata</taxon>
        <taxon>Craniata</taxon>
        <taxon>Vertebrata</taxon>
        <taxon>Euteleostomi</taxon>
        <taxon>Actinopterygii</taxon>
        <taxon>Neopterygii</taxon>
        <taxon>Teleostei</taxon>
        <taxon>Protacanthopterygii</taxon>
        <taxon>Salmoniformes</taxon>
        <taxon>Salmonidae</taxon>
        <taxon>Salmoninae</taxon>
        <taxon>Oncorhynchus</taxon>
    </lineage>
</organism>
<keyword evidence="9" id="KW-1185">Reference proteome</keyword>
<dbReference type="Ensembl" id="ENSOKIT00005057609.1">
    <property type="protein sequence ID" value="ENSOKIP00005054335.1"/>
    <property type="gene ID" value="ENSOKIG00005023119.1"/>
</dbReference>
<evidence type="ECO:0000256" key="3">
    <source>
        <dbReference type="ARBA" id="ARBA00022729"/>
    </source>
</evidence>
<evidence type="ECO:0000256" key="4">
    <source>
        <dbReference type="ARBA" id="ARBA00022737"/>
    </source>
</evidence>
<dbReference type="Gene3D" id="2.20.100.10">
    <property type="entry name" value="Thrombospondin type-1 (TSP1) repeat"/>
    <property type="match status" value="6"/>
</dbReference>
<dbReference type="InterPro" id="IPR054019">
    <property type="entry name" value="CFP_TSR_C"/>
</dbReference>
<dbReference type="GeneTree" id="ENSGT00440000038972"/>
<dbReference type="InterPro" id="IPR049536">
    <property type="entry name" value="CFP_TSR-0"/>
</dbReference>
<accession>A0A8C7H8T6</accession>
<reference evidence="8" key="1">
    <citation type="submission" date="2025-08" db="UniProtKB">
        <authorList>
            <consortium name="Ensembl"/>
        </authorList>
    </citation>
    <scope>IDENTIFICATION</scope>
</reference>
<dbReference type="SUPFAM" id="SSF82895">
    <property type="entry name" value="TSP-1 type 1 repeat"/>
    <property type="match status" value="6"/>
</dbReference>
<dbReference type="Pfam" id="PF22195">
    <property type="entry name" value="TSP1_CFP_C"/>
    <property type="match status" value="1"/>
</dbReference>
<evidence type="ECO:0000256" key="2">
    <source>
        <dbReference type="ARBA" id="ARBA00022525"/>
    </source>
</evidence>
<evidence type="ECO:0000256" key="1">
    <source>
        <dbReference type="ARBA" id="ARBA00004613"/>
    </source>
</evidence>
<dbReference type="InterPro" id="IPR036383">
    <property type="entry name" value="TSP1_rpt_sf"/>
</dbReference>
<dbReference type="PRINTS" id="PR01705">
    <property type="entry name" value="TSP1REPEAT"/>
</dbReference>
<keyword evidence="3 7" id="KW-0732">Signal</keyword>
<feature type="chain" id="PRO_5034296838" evidence="7">
    <location>
        <begin position="21"/>
        <end position="469"/>
    </location>
</feature>
<sequence>MVQLLWTSLVLLMTVRESVSQEVNCYSSFDSGNCDDLWLLGEVTMDDCCLNPHYGYIGADRKCKSCGPPSWSEWTAWGRCSVSCKEGVSQRRRECQGQGKCAQTTTHREIQKLALETKVCIDSSCCPEQGQWSKWGQWQPCSVTCNKGVRKRVRTCTEPQPRCGGSCDGPSEEKEPCVVDLICPTHGGWSNWDAWQPCSGTCGGENLPRPTQRRNRSCNNPPPSSVPPGDECPGLGSNTRTCDELPFCPSNGNWGLWGPPSSCSVTCGVGIHEMLRQCNNPAPKHGGLPCFGSNKDQKICNTKNHCPVDGQWSQWGRWEECKSNRGKISCRKIGGQQRRQRWCEHTGFDGETCEGKITDYRACYDINLCHFDGKWSEWSEWSQCDPPCGEGAKRTRERKCIPDLSAYEVFHESFDCFEEDLRQLNVQQPSNHKSGGEYTLSISSNVISLPLVMCLCSIHEPSVTQSSLL</sequence>
<dbReference type="PANTHER" id="PTHR22906">
    <property type="entry name" value="PROPERDIN"/>
    <property type="match status" value="1"/>
</dbReference>
<dbReference type="Pfam" id="PF18487">
    <property type="entry name" value="TSR"/>
    <property type="match status" value="1"/>
</dbReference>
<dbReference type="Pfam" id="PF00090">
    <property type="entry name" value="TSP_1"/>
    <property type="match status" value="5"/>
</dbReference>
<keyword evidence="5" id="KW-1015">Disulfide bond</keyword>
<dbReference type="PANTHER" id="PTHR22906:SF43">
    <property type="entry name" value="PROPERDIN"/>
    <property type="match status" value="1"/>
</dbReference>
<evidence type="ECO:0000313" key="8">
    <source>
        <dbReference type="Ensembl" id="ENSOKIP00005054335.1"/>
    </source>
</evidence>
<evidence type="ECO:0000256" key="5">
    <source>
        <dbReference type="ARBA" id="ARBA00023157"/>
    </source>
</evidence>
<dbReference type="InterPro" id="IPR000884">
    <property type="entry name" value="TSP1_rpt"/>
</dbReference>
<protein>
    <submittedName>
        <fullName evidence="8">Properdin</fullName>
    </submittedName>
</protein>
<evidence type="ECO:0000256" key="6">
    <source>
        <dbReference type="SAM" id="MobiDB-lite"/>
    </source>
</evidence>
<dbReference type="AlphaFoldDB" id="A0A8C7H8T6"/>
<dbReference type="PROSITE" id="PS50092">
    <property type="entry name" value="TSP1"/>
    <property type="match status" value="6"/>
</dbReference>
<feature type="region of interest" description="Disordered" evidence="6">
    <location>
        <begin position="213"/>
        <end position="232"/>
    </location>
</feature>
<reference evidence="8" key="2">
    <citation type="submission" date="2025-09" db="UniProtKB">
        <authorList>
            <consortium name="Ensembl"/>
        </authorList>
    </citation>
    <scope>IDENTIFICATION</scope>
</reference>
<comment type="subcellular location">
    <subcellularLocation>
        <location evidence="1">Secreted</location>
    </subcellularLocation>
</comment>
<proteinExistence type="predicted"/>